<proteinExistence type="predicted"/>
<accession>A0ABD1RM39</accession>
<gene>
    <name evidence="1" type="ORF">Fot_42762</name>
</gene>
<keyword evidence="2" id="KW-1185">Reference proteome</keyword>
<evidence type="ECO:0000313" key="1">
    <source>
        <dbReference type="EMBL" id="KAL2489470.1"/>
    </source>
</evidence>
<sequence>MYGGTIGRRSRSTELIQFLTHLLHTNPETQITIPKIMKRLEQYGEIINSDETLLTVKLNKVNRGSSIKVLDNNGISLEDKTGVNQGVEAKDLVEGLPDLWKDRPYSTKVL</sequence>
<dbReference type="EMBL" id="JBFOLJ010000012">
    <property type="protein sequence ID" value="KAL2489470.1"/>
    <property type="molecule type" value="Genomic_DNA"/>
</dbReference>
<protein>
    <submittedName>
        <fullName evidence="1">Uncharacterized protein</fullName>
    </submittedName>
</protein>
<organism evidence="1 2">
    <name type="scientific">Forsythia ovata</name>
    <dbReference type="NCBI Taxonomy" id="205694"/>
    <lineage>
        <taxon>Eukaryota</taxon>
        <taxon>Viridiplantae</taxon>
        <taxon>Streptophyta</taxon>
        <taxon>Embryophyta</taxon>
        <taxon>Tracheophyta</taxon>
        <taxon>Spermatophyta</taxon>
        <taxon>Magnoliopsida</taxon>
        <taxon>eudicotyledons</taxon>
        <taxon>Gunneridae</taxon>
        <taxon>Pentapetalae</taxon>
        <taxon>asterids</taxon>
        <taxon>lamiids</taxon>
        <taxon>Lamiales</taxon>
        <taxon>Oleaceae</taxon>
        <taxon>Forsythieae</taxon>
        <taxon>Forsythia</taxon>
    </lineage>
</organism>
<evidence type="ECO:0000313" key="2">
    <source>
        <dbReference type="Proteomes" id="UP001604277"/>
    </source>
</evidence>
<dbReference type="AlphaFoldDB" id="A0ABD1RM39"/>
<comment type="caution">
    <text evidence="1">The sequence shown here is derived from an EMBL/GenBank/DDBJ whole genome shotgun (WGS) entry which is preliminary data.</text>
</comment>
<dbReference type="Proteomes" id="UP001604277">
    <property type="component" value="Unassembled WGS sequence"/>
</dbReference>
<reference evidence="2" key="1">
    <citation type="submission" date="2024-07" db="EMBL/GenBank/DDBJ databases">
        <title>Two chromosome-level genome assemblies of Korean endemic species Abeliophyllum distichum and Forsythia ovata (Oleaceae).</title>
        <authorList>
            <person name="Jang H."/>
        </authorList>
    </citation>
    <scope>NUCLEOTIDE SEQUENCE [LARGE SCALE GENOMIC DNA]</scope>
</reference>
<name>A0ABD1RM39_9LAMI</name>